<gene>
    <name evidence="3" type="ORF">HLB29_05925</name>
</gene>
<sequence>MRWKDRNINEHRMIDSKDLSQDTQEIKFNKETRRLLDDPELANDFLEKQSETSKENNSDSEYNDEFESYIKQNENHKKKRKNIFIIVSTFVIVSISIFSFVLVRHLSRISSLEREAEQYIEDRNYKAAADTYRKLFEQTGEQKYSQSYKYMSRNFENIELLKEAKNNIEIQDYEGAIEVLLTISSTDDKTIKEMNSMLDIASKEWIEEISTKQDIGEHEFALSEINKMVNVLPEYKPAIKLKERISLNKSADEKEKLSPSEEENLKKIASRKSKNLYDKSKSIVGTEQFITSIKANVRKEPSRESEIMDNLEKGDSVYIEETHIESDSRIWCKITYSSSKNKYTAGWISYNTLNGTIR</sequence>
<dbReference type="Pfam" id="PF08239">
    <property type="entry name" value="SH3_3"/>
    <property type="match status" value="1"/>
</dbReference>
<keyword evidence="4" id="KW-1185">Reference proteome</keyword>
<evidence type="ECO:0000313" key="3">
    <source>
        <dbReference type="EMBL" id="MBC2576220.1"/>
    </source>
</evidence>
<proteinExistence type="predicted"/>
<evidence type="ECO:0000313" key="4">
    <source>
        <dbReference type="Proteomes" id="UP000713904"/>
    </source>
</evidence>
<accession>A0ABR6TLN4</accession>
<reference evidence="3 4" key="1">
    <citation type="submission" date="2020-05" db="EMBL/GenBank/DDBJ databases">
        <title>Draft genome of xy-202 and genomic insight in genome of the genus Peptostreptococcus.</title>
        <authorList>
            <person name="Zhang Z."/>
        </authorList>
    </citation>
    <scope>NUCLEOTIDE SEQUENCE [LARGE SCALE GENOMIC DNA]</scope>
    <source>
        <strain evidence="3 4">DSM 27025</strain>
    </source>
</reference>
<protein>
    <submittedName>
        <fullName evidence="3">SH3 domain-containing protein</fullName>
    </submittedName>
</protein>
<dbReference type="PROSITE" id="PS51781">
    <property type="entry name" value="SH3B"/>
    <property type="match status" value="1"/>
</dbReference>
<evidence type="ECO:0000259" key="2">
    <source>
        <dbReference type="PROSITE" id="PS51781"/>
    </source>
</evidence>
<dbReference type="EMBL" id="JABGBW010000003">
    <property type="protein sequence ID" value="MBC2576220.1"/>
    <property type="molecule type" value="Genomic_DNA"/>
</dbReference>
<dbReference type="Proteomes" id="UP000713904">
    <property type="component" value="Unassembled WGS sequence"/>
</dbReference>
<comment type="caution">
    <text evidence="3">The sequence shown here is derived from an EMBL/GenBank/DDBJ whole genome shotgun (WGS) entry which is preliminary data.</text>
</comment>
<evidence type="ECO:0000256" key="1">
    <source>
        <dbReference type="SAM" id="Phobius"/>
    </source>
</evidence>
<name>A0ABR6TLN4_9FIRM</name>
<dbReference type="InterPro" id="IPR003646">
    <property type="entry name" value="SH3-like_bac-type"/>
</dbReference>
<keyword evidence="1" id="KW-0812">Transmembrane</keyword>
<keyword evidence="1" id="KW-1133">Transmembrane helix</keyword>
<dbReference type="Gene3D" id="2.30.30.40">
    <property type="entry name" value="SH3 Domains"/>
    <property type="match status" value="1"/>
</dbReference>
<organism evidence="3 4">
    <name type="scientific">Peptostreptococcus canis</name>
    <dbReference type="NCBI Taxonomy" id="1159213"/>
    <lineage>
        <taxon>Bacteria</taxon>
        <taxon>Bacillati</taxon>
        <taxon>Bacillota</taxon>
        <taxon>Clostridia</taxon>
        <taxon>Peptostreptococcales</taxon>
        <taxon>Peptostreptococcaceae</taxon>
        <taxon>Peptostreptococcus</taxon>
    </lineage>
</organism>
<dbReference type="SMART" id="SM00287">
    <property type="entry name" value="SH3b"/>
    <property type="match status" value="1"/>
</dbReference>
<feature type="domain" description="SH3b" evidence="2">
    <location>
        <begin position="285"/>
        <end position="357"/>
    </location>
</feature>
<dbReference type="RefSeq" id="WP_185624238.1">
    <property type="nucleotide sequence ID" value="NZ_JABGBW010000003.1"/>
</dbReference>
<feature type="transmembrane region" description="Helical" evidence="1">
    <location>
        <begin position="83"/>
        <end position="103"/>
    </location>
</feature>
<keyword evidence="1" id="KW-0472">Membrane</keyword>